<evidence type="ECO:0000256" key="6">
    <source>
        <dbReference type="ARBA" id="ARBA00023065"/>
    </source>
</evidence>
<evidence type="ECO:0000256" key="10">
    <source>
        <dbReference type="ARBA" id="ARBA00031795"/>
    </source>
</evidence>
<name>A0ABN8XCJ7_9GAMM</name>
<keyword evidence="8" id="KW-0139">CF(1)</keyword>
<keyword evidence="14" id="KW-1185">Reference proteome</keyword>
<dbReference type="Pfam" id="PF02823">
    <property type="entry name" value="ATP-synt_DE_N"/>
    <property type="match status" value="1"/>
</dbReference>
<comment type="similarity">
    <text evidence="3">Belongs to the ATPase epsilon chain family.</text>
</comment>
<evidence type="ECO:0000256" key="2">
    <source>
        <dbReference type="ARBA" id="ARBA00004184"/>
    </source>
</evidence>
<evidence type="ECO:0000256" key="11">
    <source>
        <dbReference type="SAM" id="Coils"/>
    </source>
</evidence>
<dbReference type="InterPro" id="IPR001469">
    <property type="entry name" value="ATP_synth_F1_dsu/esu"/>
</dbReference>
<dbReference type="InterPro" id="IPR036771">
    <property type="entry name" value="ATPsynth_dsu/esu_N"/>
</dbReference>
<keyword evidence="7" id="KW-0472">Membrane</keyword>
<evidence type="ECO:0000313" key="13">
    <source>
        <dbReference type="EMBL" id="CAI8956694.1"/>
    </source>
</evidence>
<evidence type="ECO:0000313" key="14">
    <source>
        <dbReference type="Proteomes" id="UP001162030"/>
    </source>
</evidence>
<evidence type="ECO:0000256" key="8">
    <source>
        <dbReference type="ARBA" id="ARBA00023196"/>
    </source>
</evidence>
<gene>
    <name evidence="13" type="ORF">MSZNOR_4571</name>
</gene>
<sequence length="132" mass="15401">METFALTLQSSEQFERIEGVESFVGEDASGSFGLWAHHERFMTALVFGLARYRRTGEPWQYLALPGALAYFLDNQLFISARRYIRDSDYNRISEALTEQLLKEEEMLASLKQSLRRLEEEMLKRLLDIERGT</sequence>
<protein>
    <recommendedName>
        <fullName evidence="4">ATP synthase epsilon chain</fullName>
    </recommendedName>
    <alternativeName>
        <fullName evidence="10">ATP synthase F1 sector epsilon subunit</fullName>
    </alternativeName>
    <alternativeName>
        <fullName evidence="9">F-ATPase epsilon subunit</fullName>
    </alternativeName>
</protein>
<proteinExistence type="inferred from homology"/>
<dbReference type="Gene3D" id="2.60.15.10">
    <property type="entry name" value="F0F1 ATP synthase delta/epsilon subunit, N-terminal"/>
    <property type="match status" value="1"/>
</dbReference>
<keyword evidence="8" id="KW-0066">ATP synthesis</keyword>
<dbReference type="Proteomes" id="UP001162030">
    <property type="component" value="Chromosome"/>
</dbReference>
<comment type="subcellular location">
    <subcellularLocation>
        <location evidence="2">Endomembrane system</location>
        <topology evidence="2">Peripheral membrane protein</topology>
    </subcellularLocation>
</comment>
<evidence type="ECO:0000259" key="12">
    <source>
        <dbReference type="Pfam" id="PF02823"/>
    </source>
</evidence>
<reference evidence="13 14" key="1">
    <citation type="submission" date="2023-03" db="EMBL/GenBank/DDBJ databases">
        <authorList>
            <person name="Pearce D."/>
        </authorList>
    </citation>
    <scope>NUCLEOTIDE SEQUENCE [LARGE SCALE GENOMIC DNA]</scope>
    <source>
        <strain evidence="13">Msz</strain>
    </source>
</reference>
<evidence type="ECO:0000256" key="7">
    <source>
        <dbReference type="ARBA" id="ARBA00023136"/>
    </source>
</evidence>
<dbReference type="CDD" id="cd12152">
    <property type="entry name" value="F1-ATPase_delta"/>
    <property type="match status" value="1"/>
</dbReference>
<evidence type="ECO:0000256" key="4">
    <source>
        <dbReference type="ARBA" id="ARBA00014480"/>
    </source>
</evidence>
<keyword evidence="11" id="KW-0175">Coiled coil</keyword>
<organism evidence="13 14">
    <name type="scientific">Methylocaldum szegediense</name>
    <dbReference type="NCBI Taxonomy" id="73780"/>
    <lineage>
        <taxon>Bacteria</taxon>
        <taxon>Pseudomonadati</taxon>
        <taxon>Pseudomonadota</taxon>
        <taxon>Gammaproteobacteria</taxon>
        <taxon>Methylococcales</taxon>
        <taxon>Methylococcaceae</taxon>
        <taxon>Methylocaldum</taxon>
    </lineage>
</organism>
<comment type="function">
    <text evidence="1">Produces ATP from ADP in the presence of a proton gradient across the membrane.</text>
</comment>
<evidence type="ECO:0000256" key="3">
    <source>
        <dbReference type="ARBA" id="ARBA00005712"/>
    </source>
</evidence>
<dbReference type="SUPFAM" id="SSF51344">
    <property type="entry name" value="Epsilon subunit of F1F0-ATP synthase N-terminal domain"/>
    <property type="match status" value="1"/>
</dbReference>
<evidence type="ECO:0000256" key="9">
    <source>
        <dbReference type="ARBA" id="ARBA00030215"/>
    </source>
</evidence>
<evidence type="ECO:0000256" key="1">
    <source>
        <dbReference type="ARBA" id="ARBA00003543"/>
    </source>
</evidence>
<dbReference type="InterPro" id="IPR020546">
    <property type="entry name" value="ATP_synth_F1_dsu/esu_N"/>
</dbReference>
<evidence type="ECO:0000256" key="5">
    <source>
        <dbReference type="ARBA" id="ARBA00022448"/>
    </source>
</evidence>
<accession>A0ABN8XCJ7</accession>
<dbReference type="RefSeq" id="WP_026609892.1">
    <property type="nucleotide sequence ID" value="NZ_OX458333.1"/>
</dbReference>
<keyword evidence="5" id="KW-0813">Transport</keyword>
<keyword evidence="6" id="KW-0406">Ion transport</keyword>
<dbReference type="EMBL" id="OX458333">
    <property type="protein sequence ID" value="CAI8956694.1"/>
    <property type="molecule type" value="Genomic_DNA"/>
</dbReference>
<feature type="domain" description="ATP synthase F1 complex delta/epsilon subunit N-terminal" evidence="12">
    <location>
        <begin position="16"/>
        <end position="82"/>
    </location>
</feature>
<feature type="coiled-coil region" evidence="11">
    <location>
        <begin position="93"/>
        <end position="120"/>
    </location>
</feature>